<gene>
    <name evidence="3" type="ORF">BBG48_009080</name>
</gene>
<organism evidence="3 4">
    <name type="scientific">Criibacterium bergeronii</name>
    <dbReference type="NCBI Taxonomy" id="1871336"/>
    <lineage>
        <taxon>Bacteria</taxon>
        <taxon>Bacillati</taxon>
        <taxon>Bacillota</taxon>
        <taxon>Clostridia</taxon>
        <taxon>Peptostreptococcales</taxon>
        <taxon>Filifactoraceae</taxon>
        <taxon>Criibacterium</taxon>
    </lineage>
</organism>
<dbReference type="Pfam" id="PF03551">
    <property type="entry name" value="PadR"/>
    <property type="match status" value="1"/>
</dbReference>
<keyword evidence="4" id="KW-1185">Reference proteome</keyword>
<dbReference type="STRING" id="1871336.BBG48_04210"/>
<evidence type="ECO:0000313" key="4">
    <source>
        <dbReference type="Proteomes" id="UP000093352"/>
    </source>
</evidence>
<reference evidence="3 4" key="1">
    <citation type="journal article" date="2016" name="Genome Announc.">
        <title>Draft Genome Sequence of Criibacterium bergeronii gen. nov., sp. nov., Strain CCRI-22567T, Isolated from a Vaginal Sample from a Woman with Bacterial Vaginosis.</title>
        <authorList>
            <person name="Maheux A.F."/>
            <person name="Berube E."/>
            <person name="Boudreau D.K."/>
            <person name="Raymond F."/>
            <person name="Corbeil J."/>
            <person name="Roy P.H."/>
            <person name="Boissinot M."/>
            <person name="Omar R.F."/>
        </authorList>
    </citation>
    <scope>NUCLEOTIDE SEQUENCE [LARGE SCALE GENOMIC DNA]</scope>
    <source>
        <strain evidence="3 4">CCRI-22567</strain>
    </source>
</reference>
<name>A0A371IJL1_9FIRM</name>
<dbReference type="Proteomes" id="UP000093352">
    <property type="component" value="Unassembled WGS sequence"/>
</dbReference>
<feature type="domain" description="Transcription regulator PadR N-terminal" evidence="2">
    <location>
        <begin position="8"/>
        <end position="81"/>
    </location>
</feature>
<comment type="caution">
    <text evidence="3">The sequence shown here is derived from an EMBL/GenBank/DDBJ whole genome shotgun (WGS) entry which is preliminary data.</text>
</comment>
<dbReference type="AlphaFoldDB" id="A0A371IJL1"/>
<accession>A0A371IJL1</accession>
<evidence type="ECO:0000256" key="1">
    <source>
        <dbReference type="SAM" id="Coils"/>
    </source>
</evidence>
<feature type="coiled-coil region" evidence="1">
    <location>
        <begin position="111"/>
        <end position="138"/>
    </location>
</feature>
<evidence type="ECO:0000259" key="2">
    <source>
        <dbReference type="Pfam" id="PF03551"/>
    </source>
</evidence>
<sequence length="174" mass="20293">MSTIDLIVLGMIKEKEQSAYELQKNVEYRNISKWVKVSTPSIYKKVIQLEEKGYIKGNLSRDGNMPEKSIYHITEKGDKYFLELMKKISAQMVNVFLDFNAVIINMAMLSKNESKEVIDNIETEIEKYKNAVSKLEMERENIPVCAKSIINQQVLLSEALNDWINDFRKLYLEE</sequence>
<dbReference type="GeneID" id="97031049"/>
<dbReference type="InterPro" id="IPR036388">
    <property type="entry name" value="WH-like_DNA-bd_sf"/>
</dbReference>
<dbReference type="InterPro" id="IPR005149">
    <property type="entry name" value="Tscrpt_reg_PadR_N"/>
</dbReference>
<dbReference type="InterPro" id="IPR052509">
    <property type="entry name" value="Metal_resp_DNA-bind_regulator"/>
</dbReference>
<protein>
    <submittedName>
        <fullName evidence="3">PadR family transcriptional regulator</fullName>
    </submittedName>
</protein>
<dbReference type="PANTHER" id="PTHR33169:SF14">
    <property type="entry name" value="TRANSCRIPTIONAL REGULATOR RV3488"/>
    <property type="match status" value="1"/>
</dbReference>
<proteinExistence type="predicted"/>
<dbReference type="SUPFAM" id="SSF46785">
    <property type="entry name" value="Winged helix' DNA-binding domain"/>
    <property type="match status" value="1"/>
</dbReference>
<keyword evidence="1" id="KW-0175">Coiled coil</keyword>
<dbReference type="InterPro" id="IPR036390">
    <property type="entry name" value="WH_DNA-bd_sf"/>
</dbReference>
<dbReference type="PANTHER" id="PTHR33169">
    <property type="entry name" value="PADR-FAMILY TRANSCRIPTIONAL REGULATOR"/>
    <property type="match status" value="1"/>
</dbReference>
<dbReference type="RefSeq" id="WP_024379012.1">
    <property type="nucleotide sequence ID" value="NZ_MBEW02000025.1"/>
</dbReference>
<dbReference type="Gene3D" id="1.10.10.10">
    <property type="entry name" value="Winged helix-like DNA-binding domain superfamily/Winged helix DNA-binding domain"/>
    <property type="match status" value="1"/>
</dbReference>
<dbReference type="EMBL" id="MBEW02000025">
    <property type="protein sequence ID" value="RDY20644.1"/>
    <property type="molecule type" value="Genomic_DNA"/>
</dbReference>
<evidence type="ECO:0000313" key="3">
    <source>
        <dbReference type="EMBL" id="RDY20644.1"/>
    </source>
</evidence>